<keyword evidence="8" id="KW-0234">DNA repair</keyword>
<dbReference type="InterPro" id="IPR002008">
    <property type="entry name" value="DNA_pol_X_beta-like"/>
</dbReference>
<dbReference type="PRINTS" id="PR00869">
    <property type="entry name" value="DNAPOLX"/>
</dbReference>
<dbReference type="EC" id="2.7.7.7" evidence="1"/>
<evidence type="ECO:0000256" key="6">
    <source>
        <dbReference type="ARBA" id="ARBA00022763"/>
    </source>
</evidence>
<dbReference type="Pfam" id="PF14716">
    <property type="entry name" value="HHH_8"/>
    <property type="match status" value="1"/>
</dbReference>
<keyword evidence="6" id="KW-0227">DNA damage</keyword>
<evidence type="ECO:0000256" key="2">
    <source>
        <dbReference type="ARBA" id="ARBA00022634"/>
    </source>
</evidence>
<evidence type="ECO:0000256" key="3">
    <source>
        <dbReference type="ARBA" id="ARBA00022679"/>
    </source>
</evidence>
<dbReference type="PANTHER" id="PTHR11276:SF28">
    <property type="entry name" value="DNA POLYMERASE LAMBDA"/>
    <property type="match status" value="1"/>
</dbReference>
<proteinExistence type="predicted"/>
<accession>A0A5J6VLX5</accession>
<dbReference type="InterPro" id="IPR028207">
    <property type="entry name" value="DNA_pol_B_palm_palm"/>
</dbReference>
<evidence type="ECO:0000256" key="5">
    <source>
        <dbReference type="ARBA" id="ARBA00022705"/>
    </source>
</evidence>
<dbReference type="EMBL" id="MN448289">
    <property type="protein sequence ID" value="QFG74494.1"/>
    <property type="molecule type" value="Genomic_DNA"/>
</dbReference>
<keyword evidence="3" id="KW-0808">Transferase</keyword>
<dbReference type="InterPro" id="IPR010996">
    <property type="entry name" value="HHH_MUS81"/>
</dbReference>
<protein>
    <recommendedName>
        <fullName evidence="1">DNA-directed DNA polymerase</fullName>
        <ecNumber evidence="1">2.7.7.7</ecNumber>
    </recommendedName>
</protein>
<dbReference type="Gene3D" id="3.30.210.10">
    <property type="entry name" value="DNA polymerase, thumb domain"/>
    <property type="match status" value="1"/>
</dbReference>
<dbReference type="CDD" id="cd00141">
    <property type="entry name" value="NT_POLXc"/>
    <property type="match status" value="1"/>
</dbReference>
<dbReference type="PANTHER" id="PTHR11276">
    <property type="entry name" value="DNA POLYMERASE TYPE-X FAMILY MEMBER"/>
    <property type="match status" value="1"/>
</dbReference>
<keyword evidence="7" id="KW-0239">DNA-directed DNA polymerase</keyword>
<dbReference type="Pfam" id="PF14791">
    <property type="entry name" value="DNA_pol_B_thumb"/>
    <property type="match status" value="1"/>
</dbReference>
<dbReference type="InterPro" id="IPR027421">
    <property type="entry name" value="DNA_pol_lamdba_lyase_dom_sf"/>
</dbReference>
<dbReference type="InterPro" id="IPR043519">
    <property type="entry name" value="NT_sf"/>
</dbReference>
<sequence length="348" mass="40579">MNTSIIDEFKKLVNYFKAEIDIIEDKKKKNAYNFKVKQLSRVVSILKNISYEITSSNFEELIDVPGIGKGSIKRIKEILTDGKLSELGDFVDDKLEKTNTLNELEEIVGVGRANALEFYKKGIKSVKMLKDKIQSGDIDVNDKIKLGLKYHNVYKKNIPRKEITNVYNLLEKVIDKINTKNDFSNKDKYIFEICGSYRREKDFSNDIDILISKKGTNTGADNNYLEQIVKKLKSDLSKNKKKPLLIDDMTDGDVKTKYMGFAKYKDHPIRRIDIRFVSYDSFFFALLYFTGSKDFNLKMRNIAKDKGYKLSEYGIYDENDEKIKMKVRSEKSIFKFLDMDYVEPKNRK</sequence>
<dbReference type="GO" id="GO:0003887">
    <property type="term" value="F:DNA-directed DNA polymerase activity"/>
    <property type="evidence" value="ECO:0007669"/>
    <property type="project" value="UniProtKB-KW"/>
</dbReference>
<dbReference type="InterPro" id="IPR037160">
    <property type="entry name" value="DNA_Pol_thumb_sf"/>
</dbReference>
<dbReference type="InterPro" id="IPR022312">
    <property type="entry name" value="DNA_pol_X"/>
</dbReference>
<evidence type="ECO:0000256" key="8">
    <source>
        <dbReference type="ARBA" id="ARBA00023204"/>
    </source>
</evidence>
<dbReference type="SUPFAM" id="SSF81301">
    <property type="entry name" value="Nucleotidyltransferase"/>
    <property type="match status" value="1"/>
</dbReference>
<reference evidence="11" key="1">
    <citation type="journal article" date="2019" name="Philos. Trans. R. Soc. Lond., B, Biol. Sci.">
        <title>Targeted metagenomic recovery of four divergent viruses reveals shared and distinctive characteristics of giant viruses of marine eukaryotes.</title>
        <authorList>
            <person name="Needham D.M."/>
            <person name="Poirier C."/>
            <person name="Hehenberger E."/>
            <person name="Jimenez V."/>
            <person name="Swalwell J.E."/>
            <person name="Santoro A.E."/>
            <person name="Worden A.Z."/>
        </authorList>
    </citation>
    <scope>NUCLEOTIDE SEQUENCE</scope>
    <source>
        <strain evidence="11">MPacV-611</strain>
    </source>
</reference>
<dbReference type="InterPro" id="IPR029398">
    <property type="entry name" value="PolB_thumb"/>
</dbReference>
<keyword evidence="2" id="KW-0237">DNA synthesis</keyword>
<dbReference type="Gene3D" id="1.10.150.20">
    <property type="entry name" value="5' to 3' exonuclease, C-terminal subdomain"/>
    <property type="match status" value="1"/>
</dbReference>
<dbReference type="SMART" id="SM00483">
    <property type="entry name" value="POLXc"/>
    <property type="match status" value="1"/>
</dbReference>
<evidence type="ECO:0000259" key="10">
    <source>
        <dbReference type="SMART" id="SM00483"/>
    </source>
</evidence>
<dbReference type="Gene3D" id="1.10.150.110">
    <property type="entry name" value="DNA polymerase beta, N-terminal domain-like"/>
    <property type="match status" value="1"/>
</dbReference>
<dbReference type="SUPFAM" id="SSF47802">
    <property type="entry name" value="DNA polymerase beta, N-terminal domain-like"/>
    <property type="match status" value="1"/>
</dbReference>
<dbReference type="SUPFAM" id="SSF81585">
    <property type="entry name" value="PsbU/PolX domain-like"/>
    <property type="match status" value="1"/>
</dbReference>
<dbReference type="Gene3D" id="3.30.460.10">
    <property type="entry name" value="Beta Polymerase, domain 2"/>
    <property type="match status" value="1"/>
</dbReference>
<dbReference type="PRINTS" id="PR00870">
    <property type="entry name" value="DNAPOLXBETA"/>
</dbReference>
<evidence type="ECO:0000313" key="11">
    <source>
        <dbReference type="EMBL" id="QFG74494.1"/>
    </source>
</evidence>
<feature type="domain" description="DNA-directed DNA polymerase X" evidence="10">
    <location>
        <begin position="1"/>
        <end position="348"/>
    </location>
</feature>
<evidence type="ECO:0000256" key="9">
    <source>
        <dbReference type="ARBA" id="ARBA00049244"/>
    </source>
</evidence>
<evidence type="ECO:0000256" key="4">
    <source>
        <dbReference type="ARBA" id="ARBA00022695"/>
    </source>
</evidence>
<name>A0A5J6VLX5_9VIRU</name>
<comment type="catalytic activity">
    <reaction evidence="9">
        <text>DNA(n) + a 2'-deoxyribonucleoside 5'-triphosphate = DNA(n+1) + diphosphate</text>
        <dbReference type="Rhea" id="RHEA:22508"/>
        <dbReference type="Rhea" id="RHEA-COMP:17339"/>
        <dbReference type="Rhea" id="RHEA-COMP:17340"/>
        <dbReference type="ChEBI" id="CHEBI:33019"/>
        <dbReference type="ChEBI" id="CHEBI:61560"/>
        <dbReference type="ChEBI" id="CHEBI:173112"/>
        <dbReference type="EC" id="2.7.7.7"/>
    </reaction>
</comment>
<organism evidence="11">
    <name type="scientific">Megaviridae environmental sample</name>
    <dbReference type="NCBI Taxonomy" id="1737588"/>
    <lineage>
        <taxon>Viruses</taxon>
        <taxon>Varidnaviria</taxon>
        <taxon>Bamfordvirae</taxon>
        <taxon>Nucleocytoviricota</taxon>
        <taxon>Megaviricetes</taxon>
        <taxon>Imitervirales</taxon>
        <taxon>Mimiviridae</taxon>
        <taxon>environmental samples</taxon>
    </lineage>
</organism>
<dbReference type="InterPro" id="IPR002054">
    <property type="entry name" value="DNA-dir_DNA_pol_X"/>
</dbReference>
<dbReference type="GO" id="GO:0006303">
    <property type="term" value="P:double-strand break repair via nonhomologous end joining"/>
    <property type="evidence" value="ECO:0007669"/>
    <property type="project" value="TreeGrafter"/>
</dbReference>
<evidence type="ECO:0000256" key="1">
    <source>
        <dbReference type="ARBA" id="ARBA00012417"/>
    </source>
</evidence>
<dbReference type="Pfam" id="PF14792">
    <property type="entry name" value="DNA_pol_B_palm"/>
    <property type="match status" value="1"/>
</dbReference>
<keyword evidence="5" id="KW-0235">DNA replication</keyword>
<evidence type="ECO:0000256" key="7">
    <source>
        <dbReference type="ARBA" id="ARBA00022932"/>
    </source>
</evidence>
<dbReference type="GO" id="GO:0003677">
    <property type="term" value="F:DNA binding"/>
    <property type="evidence" value="ECO:0007669"/>
    <property type="project" value="InterPro"/>
</dbReference>
<keyword evidence="4" id="KW-0548">Nucleotidyltransferase</keyword>